<dbReference type="EMBL" id="JAQQXP010000001">
    <property type="protein sequence ID" value="MDC8831165.1"/>
    <property type="molecule type" value="Genomic_DNA"/>
</dbReference>
<proteinExistence type="predicted"/>
<name>A0ABT5L298_9ALTE</name>
<keyword evidence="4" id="KW-1185">Reference proteome</keyword>
<dbReference type="Proteomes" id="UP001218788">
    <property type="component" value="Unassembled WGS sequence"/>
</dbReference>
<keyword evidence="1" id="KW-0676">Redox-active center</keyword>
<dbReference type="InterPro" id="IPR036249">
    <property type="entry name" value="Thioredoxin-like_sf"/>
</dbReference>
<evidence type="ECO:0000313" key="4">
    <source>
        <dbReference type="Proteomes" id="UP001218788"/>
    </source>
</evidence>
<accession>A0ABT5L298</accession>
<dbReference type="SUPFAM" id="SSF52833">
    <property type="entry name" value="Thioredoxin-like"/>
    <property type="match status" value="1"/>
</dbReference>
<dbReference type="RefSeq" id="WP_273640304.1">
    <property type="nucleotide sequence ID" value="NZ_JAQQXP010000001.1"/>
</dbReference>
<dbReference type="PANTHER" id="PTHR42852:SF18">
    <property type="entry name" value="CHROMOSOME UNDETERMINED SCAFFOLD_47, WHOLE GENOME SHOTGUN SEQUENCE"/>
    <property type="match status" value="1"/>
</dbReference>
<protein>
    <submittedName>
        <fullName evidence="3">TlpA disulfide reductase family protein</fullName>
    </submittedName>
</protein>
<comment type="caution">
    <text evidence="3">The sequence shown here is derived from an EMBL/GenBank/DDBJ whole genome shotgun (WGS) entry which is preliminary data.</text>
</comment>
<organism evidence="3 4">
    <name type="scientific">Alteromonas gilva</name>
    <dbReference type="NCBI Taxonomy" id="2987522"/>
    <lineage>
        <taxon>Bacteria</taxon>
        <taxon>Pseudomonadati</taxon>
        <taxon>Pseudomonadota</taxon>
        <taxon>Gammaproteobacteria</taxon>
        <taxon>Alteromonadales</taxon>
        <taxon>Alteromonadaceae</taxon>
        <taxon>Alteromonas/Salinimonas group</taxon>
        <taxon>Alteromonas</taxon>
    </lineage>
</organism>
<evidence type="ECO:0000313" key="3">
    <source>
        <dbReference type="EMBL" id="MDC8831165.1"/>
    </source>
</evidence>
<dbReference type="CDD" id="cd02966">
    <property type="entry name" value="TlpA_like_family"/>
    <property type="match status" value="1"/>
</dbReference>
<dbReference type="Pfam" id="PF00578">
    <property type="entry name" value="AhpC-TSA"/>
    <property type="match status" value="1"/>
</dbReference>
<dbReference type="InterPro" id="IPR013766">
    <property type="entry name" value="Thioredoxin_domain"/>
</dbReference>
<dbReference type="PROSITE" id="PS51352">
    <property type="entry name" value="THIOREDOXIN_2"/>
    <property type="match status" value="1"/>
</dbReference>
<dbReference type="InterPro" id="IPR050553">
    <property type="entry name" value="Thioredoxin_ResA/DsbE_sf"/>
</dbReference>
<dbReference type="InterPro" id="IPR000866">
    <property type="entry name" value="AhpC/TSA"/>
</dbReference>
<gene>
    <name evidence="3" type="ORF">OIK42_10375</name>
</gene>
<sequence>MQSSSFITVSGSKVQWRSGQWTVVNYFAEWCLPCLRELPELNAFYQQGNVRVLGVSFDELSLPELQQLIERRDIRFPVLTTESATALPVSMPIVLPTTYIISPAGEVTKTIRGEVTVERLNQAVAQSQSADN</sequence>
<dbReference type="InterPro" id="IPR017937">
    <property type="entry name" value="Thioredoxin_CS"/>
</dbReference>
<feature type="domain" description="Thioredoxin" evidence="2">
    <location>
        <begin position="1"/>
        <end position="129"/>
    </location>
</feature>
<dbReference type="Gene3D" id="3.40.30.10">
    <property type="entry name" value="Glutaredoxin"/>
    <property type="match status" value="1"/>
</dbReference>
<evidence type="ECO:0000259" key="2">
    <source>
        <dbReference type="PROSITE" id="PS51352"/>
    </source>
</evidence>
<reference evidence="3 4" key="1">
    <citation type="submission" date="2022-10" db="EMBL/GenBank/DDBJ databases">
        <title>Alteromonas sp. chi3 Genome sequencing.</title>
        <authorList>
            <person name="Park S."/>
        </authorList>
    </citation>
    <scope>NUCLEOTIDE SEQUENCE [LARGE SCALE GENOMIC DNA]</scope>
    <source>
        <strain evidence="4">chi3</strain>
    </source>
</reference>
<dbReference type="PROSITE" id="PS00194">
    <property type="entry name" value="THIOREDOXIN_1"/>
    <property type="match status" value="1"/>
</dbReference>
<evidence type="ECO:0000256" key="1">
    <source>
        <dbReference type="ARBA" id="ARBA00023284"/>
    </source>
</evidence>
<dbReference type="PANTHER" id="PTHR42852">
    <property type="entry name" value="THIOL:DISULFIDE INTERCHANGE PROTEIN DSBE"/>
    <property type="match status" value="1"/>
</dbReference>